<dbReference type="EMBL" id="KQ982902">
    <property type="protein sequence ID" value="KYQ49518.1"/>
    <property type="molecule type" value="Genomic_DNA"/>
</dbReference>
<gene>
    <name evidence="2" type="ORF">ALC60_11412</name>
</gene>
<protein>
    <submittedName>
        <fullName evidence="2">Uncharacterized protein</fullName>
    </submittedName>
</protein>
<evidence type="ECO:0000313" key="3">
    <source>
        <dbReference type="Proteomes" id="UP000075809"/>
    </source>
</evidence>
<organism evidence="2 3">
    <name type="scientific">Mycetomoellerius zeteki</name>
    <dbReference type="NCBI Taxonomy" id="64791"/>
    <lineage>
        <taxon>Eukaryota</taxon>
        <taxon>Metazoa</taxon>
        <taxon>Ecdysozoa</taxon>
        <taxon>Arthropoda</taxon>
        <taxon>Hexapoda</taxon>
        <taxon>Insecta</taxon>
        <taxon>Pterygota</taxon>
        <taxon>Neoptera</taxon>
        <taxon>Endopterygota</taxon>
        <taxon>Hymenoptera</taxon>
        <taxon>Apocrita</taxon>
        <taxon>Aculeata</taxon>
        <taxon>Formicoidea</taxon>
        <taxon>Formicidae</taxon>
        <taxon>Myrmicinae</taxon>
        <taxon>Mycetomoellerius</taxon>
    </lineage>
</organism>
<feature type="region of interest" description="Disordered" evidence="1">
    <location>
        <begin position="42"/>
        <end position="69"/>
    </location>
</feature>
<proteinExistence type="predicted"/>
<sequence length="311" mass="36120">MDTRSKKPTTESSTEALDAKARELATREYELQQIERTLLEKERRMKQHETANEQRAAAMEHDRRNLDRERDQIVSKASELELREKKVEKRWHDFETTRLEDSASNIPRENKQSRNLIPHHTRSNNSYDEIPSPKVSFKEATDSVPHFDGYNIPLAQFTRACRRARDIIPASGERNLTKLLINKLSKRAYYAVEDEPCNSVTDLIDLLTDAFGTAKTLDQYRGELSIIYFQPGEHILDYISRVKDLRTAILDAERREHGGLDDHFIAEIDNLTTRSFYEGLPLDYRLQVSPLTHPRHTDMFAVAKAIAKRQE</sequence>
<evidence type="ECO:0000256" key="1">
    <source>
        <dbReference type="SAM" id="MobiDB-lite"/>
    </source>
</evidence>
<keyword evidence="3" id="KW-1185">Reference proteome</keyword>
<reference evidence="2 3" key="1">
    <citation type="submission" date="2015-09" db="EMBL/GenBank/DDBJ databases">
        <title>Trachymyrmex zeteki WGS genome.</title>
        <authorList>
            <person name="Nygaard S."/>
            <person name="Hu H."/>
            <person name="Boomsma J."/>
            <person name="Zhang G."/>
        </authorList>
    </citation>
    <scope>NUCLEOTIDE SEQUENCE [LARGE SCALE GENOMIC DNA]</scope>
    <source>
        <strain evidence="2">Tzet28-1</strain>
        <tissue evidence="2">Whole body</tissue>
    </source>
</reference>
<dbReference type="AlphaFoldDB" id="A0A151WNX7"/>
<evidence type="ECO:0000313" key="2">
    <source>
        <dbReference type="EMBL" id="KYQ49518.1"/>
    </source>
</evidence>
<dbReference type="STRING" id="64791.A0A151WNX7"/>
<feature type="region of interest" description="Disordered" evidence="1">
    <location>
        <begin position="102"/>
        <end position="131"/>
    </location>
</feature>
<name>A0A151WNX7_9HYME</name>
<feature type="region of interest" description="Disordered" evidence="1">
    <location>
        <begin position="1"/>
        <end position="20"/>
    </location>
</feature>
<dbReference type="Proteomes" id="UP000075809">
    <property type="component" value="Unassembled WGS sequence"/>
</dbReference>
<accession>A0A151WNX7</accession>